<reference evidence="9" key="1">
    <citation type="submission" date="2019-01" db="EMBL/GenBank/DDBJ databases">
        <title>Cytophagaceae bacterium strain CAR-16.</title>
        <authorList>
            <person name="Chen W.-M."/>
        </authorList>
    </citation>
    <scope>NUCLEOTIDE SEQUENCE [LARGE SCALE GENOMIC DNA]</scope>
    <source>
        <strain evidence="9">WWJ-16</strain>
    </source>
</reference>
<name>A0A4Q1K659_9FLAO</name>
<dbReference type="InterPro" id="IPR011042">
    <property type="entry name" value="6-blade_b-propeller_TolB-like"/>
</dbReference>
<dbReference type="EMBL" id="SBKN01000008">
    <property type="protein sequence ID" value="RXR21425.1"/>
    <property type="molecule type" value="Genomic_DNA"/>
</dbReference>
<dbReference type="CDD" id="cd07185">
    <property type="entry name" value="OmpA_C-like"/>
    <property type="match status" value="1"/>
</dbReference>
<proteinExistence type="predicted"/>
<dbReference type="RefSeq" id="WP_129462175.1">
    <property type="nucleotide sequence ID" value="NZ_SBKN01000008.1"/>
</dbReference>
<dbReference type="InterPro" id="IPR006665">
    <property type="entry name" value="OmpA-like"/>
</dbReference>
<dbReference type="Gene3D" id="2.120.10.30">
    <property type="entry name" value="TolB, C-terminal domain"/>
    <property type="match status" value="1"/>
</dbReference>
<comment type="subcellular location">
    <subcellularLocation>
        <location evidence="1">Cell outer membrane</location>
    </subcellularLocation>
</comment>
<dbReference type="Proteomes" id="UP000289857">
    <property type="component" value="Unassembled WGS sequence"/>
</dbReference>
<dbReference type="Pfam" id="PF13620">
    <property type="entry name" value="CarboxypepD_reg"/>
    <property type="match status" value="1"/>
</dbReference>
<evidence type="ECO:0000256" key="1">
    <source>
        <dbReference type="ARBA" id="ARBA00004442"/>
    </source>
</evidence>
<comment type="caution">
    <text evidence="8">The sequence shown here is derived from an EMBL/GenBank/DDBJ whole genome shotgun (WGS) entry which is preliminary data.</text>
</comment>
<dbReference type="Pfam" id="PF07676">
    <property type="entry name" value="PD40"/>
    <property type="match status" value="2"/>
</dbReference>
<organism evidence="8 9">
    <name type="scientific">Flavobacterium stagni</name>
    <dbReference type="NCBI Taxonomy" id="2506421"/>
    <lineage>
        <taxon>Bacteria</taxon>
        <taxon>Pseudomonadati</taxon>
        <taxon>Bacteroidota</taxon>
        <taxon>Flavobacteriia</taxon>
        <taxon>Flavobacteriales</taxon>
        <taxon>Flavobacteriaceae</taxon>
        <taxon>Flavobacterium</taxon>
    </lineage>
</organism>
<evidence type="ECO:0000256" key="5">
    <source>
        <dbReference type="PROSITE-ProRule" id="PRU00473"/>
    </source>
</evidence>
<evidence type="ECO:0000313" key="8">
    <source>
        <dbReference type="EMBL" id="RXR21425.1"/>
    </source>
</evidence>
<keyword evidence="3" id="KW-0998">Cell outer membrane</keyword>
<dbReference type="InterPro" id="IPR036737">
    <property type="entry name" value="OmpA-like_sf"/>
</dbReference>
<dbReference type="PROSITE" id="PS50005">
    <property type="entry name" value="TPR"/>
    <property type="match status" value="1"/>
</dbReference>
<dbReference type="Gene3D" id="1.25.40.10">
    <property type="entry name" value="Tetratricopeptide repeat domain"/>
    <property type="match status" value="1"/>
</dbReference>
<keyword evidence="8" id="KW-0282">Flagellum</keyword>
<dbReference type="InterPro" id="IPR050330">
    <property type="entry name" value="Bact_OuterMem_StrucFunc"/>
</dbReference>
<evidence type="ECO:0000256" key="3">
    <source>
        <dbReference type="ARBA" id="ARBA00023237"/>
    </source>
</evidence>
<dbReference type="InterPro" id="IPR008969">
    <property type="entry name" value="CarboxyPept-like_regulatory"/>
</dbReference>
<accession>A0A4Q1K659</accession>
<feature type="repeat" description="TPR" evidence="4">
    <location>
        <begin position="55"/>
        <end position="88"/>
    </location>
</feature>
<dbReference type="InterPro" id="IPR011990">
    <property type="entry name" value="TPR-like_helical_dom_sf"/>
</dbReference>
<dbReference type="PANTHER" id="PTHR30329">
    <property type="entry name" value="STATOR ELEMENT OF FLAGELLAR MOTOR COMPLEX"/>
    <property type="match status" value="1"/>
</dbReference>
<dbReference type="PROSITE" id="PS51123">
    <property type="entry name" value="OMPA_2"/>
    <property type="match status" value="1"/>
</dbReference>
<feature type="chain" id="PRO_5020553616" evidence="6">
    <location>
        <begin position="22"/>
        <end position="649"/>
    </location>
</feature>
<evidence type="ECO:0000259" key="7">
    <source>
        <dbReference type="PROSITE" id="PS51123"/>
    </source>
</evidence>
<keyword evidence="9" id="KW-1185">Reference proteome</keyword>
<keyword evidence="2 5" id="KW-0472">Membrane</keyword>
<dbReference type="InterPro" id="IPR006664">
    <property type="entry name" value="OMP_bac"/>
</dbReference>
<dbReference type="Pfam" id="PF00691">
    <property type="entry name" value="OmpA"/>
    <property type="match status" value="1"/>
</dbReference>
<evidence type="ECO:0000256" key="4">
    <source>
        <dbReference type="PROSITE-ProRule" id="PRU00339"/>
    </source>
</evidence>
<dbReference type="SUPFAM" id="SSF48452">
    <property type="entry name" value="TPR-like"/>
    <property type="match status" value="1"/>
</dbReference>
<gene>
    <name evidence="8" type="ORF">EQG61_11930</name>
</gene>
<keyword evidence="8" id="KW-0966">Cell projection</keyword>
<evidence type="ECO:0000256" key="2">
    <source>
        <dbReference type="ARBA" id="ARBA00023136"/>
    </source>
</evidence>
<evidence type="ECO:0000313" key="9">
    <source>
        <dbReference type="Proteomes" id="UP000289857"/>
    </source>
</evidence>
<dbReference type="InterPro" id="IPR011659">
    <property type="entry name" value="WD40"/>
</dbReference>
<keyword evidence="4" id="KW-0802">TPR repeat</keyword>
<dbReference type="PANTHER" id="PTHR30329:SF21">
    <property type="entry name" value="LIPOPROTEIN YIAD-RELATED"/>
    <property type="match status" value="1"/>
</dbReference>
<dbReference type="Gene3D" id="3.30.1330.60">
    <property type="entry name" value="OmpA-like domain"/>
    <property type="match status" value="1"/>
</dbReference>
<dbReference type="SUPFAM" id="SSF103088">
    <property type="entry name" value="OmpA-like"/>
    <property type="match status" value="1"/>
</dbReference>
<dbReference type="InterPro" id="IPR019734">
    <property type="entry name" value="TPR_rpt"/>
</dbReference>
<keyword evidence="8" id="KW-0969">Cilium</keyword>
<keyword evidence="6" id="KW-0732">Signal</keyword>
<dbReference type="PRINTS" id="PR01021">
    <property type="entry name" value="OMPADOMAIN"/>
</dbReference>
<dbReference type="SUPFAM" id="SSF82171">
    <property type="entry name" value="DPP6 N-terminal domain-like"/>
    <property type="match status" value="1"/>
</dbReference>
<dbReference type="SUPFAM" id="SSF49464">
    <property type="entry name" value="Carboxypeptidase regulatory domain-like"/>
    <property type="match status" value="1"/>
</dbReference>
<dbReference type="Gene3D" id="2.60.40.1120">
    <property type="entry name" value="Carboxypeptidase-like, regulatory domain"/>
    <property type="match status" value="1"/>
</dbReference>
<feature type="domain" description="OmpA-like" evidence="7">
    <location>
        <begin position="524"/>
        <end position="649"/>
    </location>
</feature>
<dbReference type="AlphaFoldDB" id="A0A4Q1K659"/>
<feature type="signal peptide" evidence="6">
    <location>
        <begin position="1"/>
        <end position="21"/>
    </location>
</feature>
<evidence type="ECO:0000256" key="6">
    <source>
        <dbReference type="SAM" id="SignalP"/>
    </source>
</evidence>
<dbReference type="GO" id="GO:0009279">
    <property type="term" value="C:cell outer membrane"/>
    <property type="evidence" value="ECO:0007669"/>
    <property type="project" value="UniProtKB-SubCell"/>
</dbReference>
<protein>
    <submittedName>
        <fullName evidence="8">Flagellar motor protein MotB</fullName>
    </submittedName>
</protein>
<dbReference type="OrthoDB" id="9809364at2"/>
<sequence length="649" mass="72710">MKNRFLQIALIALATCGSLTAQNKEAKGTKQFQNYAYVDAIKTYERIFAKGYKSQDMLQKLGDSYYYKGDLTSAAKWYNELFTFAPENPAEYYFRYAQALKATNDYAKADQMMAKFNQLSGNDQRAKLAASQKDYLAQIKKNSGRYTLENAGINSQYSDYGAAYYDKKLVFTSARDTGSLGKRKHTWTGESFTNLYTADIGEQGKVSNPKRMDMGLNSRFNESTCAFTKDGKTVYFTRNSFLDKREKNSKGSTLLKIYSATFNDGKWTNIKELPFNSNDYQTAHPALSADEKTLYFVSDMPGTKGLSDIFKVNINGDGSFGTPVNLGDVVNTEGRETFPMITSDGEFYFASDGHPGLGGLDVFFAKVQPDGSFKRIHNVGEPINSSKDDFAYLINEKDRTGYVSSNRDGGNGNDDIYRFKENTRLVDCEQAINGIVTDVADGKPLAGVTVVLQDQNFKVLKEMKTDAEGKFDFGAQDCETKFYLKTTLPEYNTVDTPVMTANETGKTFVPITMERTTKPVQPGDDLAKAFGIKIIYFDLDKSYIRPDAAVELAKILDVMKQYPNMEIDVRSHTDCRQTAKYNASLSDRRAKSTIAWLIKNGVEAKRLTGKGYGESQLVNDCACEPTNKSECTEEQHQANRRSEFIITKL</sequence>